<evidence type="ECO:0008006" key="4">
    <source>
        <dbReference type="Google" id="ProtNLM"/>
    </source>
</evidence>
<sequence length="179" mass="20060">MTRRASSILFLTLFGASLAPAQLAHPPGTPVSILRLLTWDEPMEKDWESFRSLPIDAAIRVVEMVPQVEADEDLGSTSRSLVLVRCTTLLATIQAERSAELTATQRASIEQTILHVARLPLEERFVAGVLLSMAKAPTWRYRDFAQSVLSRPPQEFVLQDTARRMLTAFEETRSNPIKE</sequence>
<feature type="chain" id="PRO_5042014036" description="HEAT repeat domain-containing protein" evidence="1">
    <location>
        <begin position="22"/>
        <end position="179"/>
    </location>
</feature>
<dbReference type="KEGG" id="slom:PXH66_03085"/>
<dbReference type="Proteomes" id="UP001218638">
    <property type="component" value="Chromosome"/>
</dbReference>
<feature type="signal peptide" evidence="1">
    <location>
        <begin position="1"/>
        <end position="21"/>
    </location>
</feature>
<accession>A0AAF0CPT3</accession>
<organism evidence="2 3">
    <name type="scientific">Synoicihabitans lomoniglobus</name>
    <dbReference type="NCBI Taxonomy" id="2909285"/>
    <lineage>
        <taxon>Bacteria</taxon>
        <taxon>Pseudomonadati</taxon>
        <taxon>Verrucomicrobiota</taxon>
        <taxon>Opitutia</taxon>
        <taxon>Opitutales</taxon>
        <taxon>Opitutaceae</taxon>
        <taxon>Synoicihabitans</taxon>
    </lineage>
</organism>
<evidence type="ECO:0000313" key="3">
    <source>
        <dbReference type="Proteomes" id="UP001218638"/>
    </source>
</evidence>
<dbReference type="EMBL" id="CP119075">
    <property type="protein sequence ID" value="WED65831.1"/>
    <property type="molecule type" value="Genomic_DNA"/>
</dbReference>
<reference evidence="2" key="1">
    <citation type="submission" date="2023-03" db="EMBL/GenBank/DDBJ databases">
        <title>Lomoglobus Profundus gen. nov., sp. nov., a novel member of the phylum Verrucomicrobia, isolated from deep-marine sediment of South China Sea.</title>
        <authorList>
            <person name="Ahmad T."/>
            <person name="Ishaq S.E."/>
            <person name="Wang F."/>
        </authorList>
    </citation>
    <scope>NUCLEOTIDE SEQUENCE</scope>
    <source>
        <strain evidence="2">LMO-M01</strain>
    </source>
</reference>
<gene>
    <name evidence="2" type="ORF">PXH66_03085</name>
</gene>
<evidence type="ECO:0000313" key="2">
    <source>
        <dbReference type="EMBL" id="WED65831.1"/>
    </source>
</evidence>
<proteinExistence type="predicted"/>
<keyword evidence="1" id="KW-0732">Signal</keyword>
<protein>
    <recommendedName>
        <fullName evidence="4">HEAT repeat domain-containing protein</fullName>
    </recommendedName>
</protein>
<dbReference type="AlphaFoldDB" id="A0AAF0CPT3"/>
<keyword evidence="3" id="KW-1185">Reference proteome</keyword>
<dbReference type="RefSeq" id="WP_330930361.1">
    <property type="nucleotide sequence ID" value="NZ_CP119075.1"/>
</dbReference>
<name>A0AAF0CPT3_9BACT</name>
<evidence type="ECO:0000256" key="1">
    <source>
        <dbReference type="SAM" id="SignalP"/>
    </source>
</evidence>